<proteinExistence type="predicted"/>
<evidence type="ECO:0000313" key="3">
    <source>
        <dbReference type="EMBL" id="PTB44793.1"/>
    </source>
</evidence>
<name>A0A2T3ZJ50_TRIA4</name>
<dbReference type="EMBL" id="KZ679257">
    <property type="protein sequence ID" value="PTB44793.1"/>
    <property type="molecule type" value="Genomic_DNA"/>
</dbReference>
<feature type="non-terminal residue" evidence="3">
    <location>
        <position position="1"/>
    </location>
</feature>
<dbReference type="OrthoDB" id="2269373at2759"/>
<sequence length="62" mass="7363">RKLACRLCQKRKKKCNRKSPCSMCIKLKVVCQPSTPAPTRKRRQSTKDLFARLAWCEEQLRR</sequence>
<dbReference type="Pfam" id="PF00172">
    <property type="entry name" value="Zn_clus"/>
    <property type="match status" value="1"/>
</dbReference>
<evidence type="ECO:0000256" key="1">
    <source>
        <dbReference type="ARBA" id="ARBA00023242"/>
    </source>
</evidence>
<dbReference type="PROSITE" id="PS50048">
    <property type="entry name" value="ZN2_CY6_FUNGAL_2"/>
    <property type="match status" value="1"/>
</dbReference>
<dbReference type="Proteomes" id="UP000240493">
    <property type="component" value="Unassembled WGS sequence"/>
</dbReference>
<keyword evidence="4" id="KW-1185">Reference proteome</keyword>
<dbReference type="InterPro" id="IPR001138">
    <property type="entry name" value="Zn2Cys6_DnaBD"/>
</dbReference>
<protein>
    <recommendedName>
        <fullName evidence="2">Zn(2)-C6 fungal-type domain-containing protein</fullName>
    </recommendedName>
</protein>
<dbReference type="AlphaFoldDB" id="A0A2T3ZJ50"/>
<dbReference type="SUPFAM" id="SSF57701">
    <property type="entry name" value="Zn2/Cys6 DNA-binding domain"/>
    <property type="match status" value="1"/>
</dbReference>
<organism evidence="3 4">
    <name type="scientific">Trichoderma asperellum (strain ATCC 204424 / CBS 433.97 / NBRC 101777)</name>
    <dbReference type="NCBI Taxonomy" id="1042311"/>
    <lineage>
        <taxon>Eukaryota</taxon>
        <taxon>Fungi</taxon>
        <taxon>Dikarya</taxon>
        <taxon>Ascomycota</taxon>
        <taxon>Pezizomycotina</taxon>
        <taxon>Sordariomycetes</taxon>
        <taxon>Hypocreomycetidae</taxon>
        <taxon>Hypocreales</taxon>
        <taxon>Hypocreaceae</taxon>
        <taxon>Trichoderma</taxon>
    </lineage>
</organism>
<dbReference type="STRING" id="1042311.A0A2T3ZJ50"/>
<feature type="domain" description="Zn(2)-C6 fungal-type" evidence="2">
    <location>
        <begin position="4"/>
        <end position="31"/>
    </location>
</feature>
<dbReference type="GO" id="GO:0008270">
    <property type="term" value="F:zinc ion binding"/>
    <property type="evidence" value="ECO:0007669"/>
    <property type="project" value="InterPro"/>
</dbReference>
<evidence type="ECO:0000259" key="2">
    <source>
        <dbReference type="PROSITE" id="PS50048"/>
    </source>
</evidence>
<dbReference type="SMART" id="SM00066">
    <property type="entry name" value="GAL4"/>
    <property type="match status" value="1"/>
</dbReference>
<evidence type="ECO:0000313" key="4">
    <source>
        <dbReference type="Proteomes" id="UP000240493"/>
    </source>
</evidence>
<gene>
    <name evidence="3" type="ORF">M441DRAFT_95442</name>
</gene>
<feature type="non-terminal residue" evidence="3">
    <location>
        <position position="62"/>
    </location>
</feature>
<dbReference type="GO" id="GO:0000981">
    <property type="term" value="F:DNA-binding transcription factor activity, RNA polymerase II-specific"/>
    <property type="evidence" value="ECO:0007669"/>
    <property type="project" value="InterPro"/>
</dbReference>
<accession>A0A2T3ZJ50</accession>
<reference evidence="3 4" key="1">
    <citation type="submission" date="2016-07" db="EMBL/GenBank/DDBJ databases">
        <title>Multiple horizontal gene transfer events from other fungi enriched the ability of initially mycotrophic Trichoderma (Ascomycota) to feed on dead plant biomass.</title>
        <authorList>
            <consortium name="DOE Joint Genome Institute"/>
            <person name="Aerts A."/>
            <person name="Atanasova L."/>
            <person name="Chenthamara K."/>
            <person name="Zhang J."/>
            <person name="Grujic M."/>
            <person name="Henrissat B."/>
            <person name="Kuo A."/>
            <person name="Salamov A."/>
            <person name="Lipzen A."/>
            <person name="Labutti K."/>
            <person name="Barry K."/>
            <person name="Miao Y."/>
            <person name="Rahimi M.J."/>
            <person name="Shen Q."/>
            <person name="Grigoriev I.V."/>
            <person name="Kubicek C.P."/>
            <person name="Druzhinina I.S."/>
        </authorList>
    </citation>
    <scope>NUCLEOTIDE SEQUENCE [LARGE SCALE GENOMIC DNA]</scope>
    <source>
        <strain evidence="3 4">CBS 433.97</strain>
    </source>
</reference>
<keyword evidence="1" id="KW-0539">Nucleus</keyword>
<dbReference type="InterPro" id="IPR036864">
    <property type="entry name" value="Zn2-C6_fun-type_DNA-bd_sf"/>
</dbReference>
<dbReference type="Gene3D" id="4.10.240.10">
    <property type="entry name" value="Zn(2)-C6 fungal-type DNA-binding domain"/>
    <property type="match status" value="1"/>
</dbReference>